<evidence type="ECO:0000256" key="6">
    <source>
        <dbReference type="ARBA" id="ARBA00022824"/>
    </source>
</evidence>
<dbReference type="InterPro" id="IPR013657">
    <property type="entry name" value="SCL35B1-4/HUT1"/>
</dbReference>
<evidence type="ECO:0000256" key="1">
    <source>
        <dbReference type="ARBA" id="ARBA00004477"/>
    </source>
</evidence>
<feature type="transmembrane region" description="Helical" evidence="10">
    <location>
        <begin position="238"/>
        <end position="259"/>
    </location>
</feature>
<feature type="transmembrane region" description="Helical" evidence="10">
    <location>
        <begin position="7"/>
        <end position="25"/>
    </location>
</feature>
<dbReference type="SUPFAM" id="SSF103481">
    <property type="entry name" value="Multidrug resistance efflux transporter EmrE"/>
    <property type="match status" value="1"/>
</dbReference>
<sequence>MGLELKSYQLLFVCVIGIYTCFLTWGITQERVSTTEYNGRKFKYFVFLNIIQSLVASAVAYIMIKVRNIKMDKLDRPLLMQYVRLSLFSSLASPFGYASLKHIDYPTLILGKSCKLVPVVIMNFFLYRKTLPLKKYLVVLMITVGVSAFMLLHPKKKKSGEATSSLFGLLLLTINLMFDGAINSTQDELYKKFKVNGSSMMMYMNIFSSLMMAAFLLVNPFSTELSDAIAFCSQHPKIVFDIFLFGLAGAVGQCFIFMTLEHFGSLVLVTVTVTRKMFSIILSVMWFGHKLSLGQWGAVGLVFVAIAWESMGKVNTHADPIFKDEAKKKNQ</sequence>
<feature type="transmembrane region" description="Helical" evidence="10">
    <location>
        <begin position="165"/>
        <end position="182"/>
    </location>
</feature>
<evidence type="ECO:0000256" key="9">
    <source>
        <dbReference type="ARBA" id="ARBA00041103"/>
    </source>
</evidence>
<evidence type="ECO:0000256" key="2">
    <source>
        <dbReference type="ARBA" id="ARBA00010694"/>
    </source>
</evidence>
<dbReference type="InterPro" id="IPR037185">
    <property type="entry name" value="EmrE-like"/>
</dbReference>
<dbReference type="GO" id="GO:0005459">
    <property type="term" value="F:UDP-galactose transmembrane transporter activity"/>
    <property type="evidence" value="ECO:0007669"/>
    <property type="project" value="TreeGrafter"/>
</dbReference>
<dbReference type="Proteomes" id="UP001210925">
    <property type="component" value="Unassembled WGS sequence"/>
</dbReference>
<feature type="transmembrane region" description="Helical" evidence="10">
    <location>
        <begin position="266"/>
        <end position="287"/>
    </location>
</feature>
<name>A0AAD5Y140_9FUNG</name>
<keyword evidence="3" id="KW-0813">Transport</keyword>
<keyword evidence="5 10" id="KW-0812">Transmembrane</keyword>
<comment type="caution">
    <text evidence="11">The sequence shown here is derived from an EMBL/GenBank/DDBJ whole genome shotgun (WGS) entry which is preliminary data.</text>
</comment>
<keyword evidence="4" id="KW-0762">Sugar transport</keyword>
<evidence type="ECO:0000256" key="7">
    <source>
        <dbReference type="ARBA" id="ARBA00022989"/>
    </source>
</evidence>
<protein>
    <recommendedName>
        <fullName evidence="9">UDP-galactose transporter homolog 1</fullName>
    </recommendedName>
</protein>
<evidence type="ECO:0000256" key="5">
    <source>
        <dbReference type="ARBA" id="ARBA00022692"/>
    </source>
</evidence>
<comment type="subcellular location">
    <subcellularLocation>
        <location evidence="1">Endoplasmic reticulum membrane</location>
        <topology evidence="1">Multi-pass membrane protein</topology>
    </subcellularLocation>
</comment>
<keyword evidence="7 10" id="KW-1133">Transmembrane helix</keyword>
<feature type="transmembrane region" description="Helical" evidence="10">
    <location>
        <begin position="136"/>
        <end position="153"/>
    </location>
</feature>
<dbReference type="EMBL" id="JADGKB010000107">
    <property type="protein sequence ID" value="KAJ3253526.1"/>
    <property type="molecule type" value="Genomic_DNA"/>
</dbReference>
<dbReference type="AlphaFoldDB" id="A0AAD5Y140"/>
<evidence type="ECO:0000256" key="4">
    <source>
        <dbReference type="ARBA" id="ARBA00022597"/>
    </source>
</evidence>
<dbReference type="Pfam" id="PF08449">
    <property type="entry name" value="UAA"/>
    <property type="match status" value="1"/>
</dbReference>
<feature type="transmembrane region" description="Helical" evidence="10">
    <location>
        <begin position="45"/>
        <end position="64"/>
    </location>
</feature>
<evidence type="ECO:0000256" key="3">
    <source>
        <dbReference type="ARBA" id="ARBA00022448"/>
    </source>
</evidence>
<gene>
    <name evidence="11" type="primary">HUT1</name>
    <name evidence="11" type="ORF">HK103_000495</name>
</gene>
<evidence type="ECO:0000313" key="12">
    <source>
        <dbReference type="Proteomes" id="UP001210925"/>
    </source>
</evidence>
<evidence type="ECO:0000313" key="11">
    <source>
        <dbReference type="EMBL" id="KAJ3253526.1"/>
    </source>
</evidence>
<dbReference type="GO" id="GO:0005789">
    <property type="term" value="C:endoplasmic reticulum membrane"/>
    <property type="evidence" value="ECO:0007669"/>
    <property type="project" value="UniProtKB-SubCell"/>
</dbReference>
<feature type="transmembrane region" description="Helical" evidence="10">
    <location>
        <begin position="202"/>
        <end position="218"/>
    </location>
</feature>
<comment type="similarity">
    <text evidence="2">Belongs to the nucleotide-sugar transporter family. SLC35B subfamily.</text>
</comment>
<evidence type="ECO:0000256" key="8">
    <source>
        <dbReference type="ARBA" id="ARBA00023136"/>
    </source>
</evidence>
<evidence type="ECO:0000256" key="10">
    <source>
        <dbReference type="SAM" id="Phobius"/>
    </source>
</evidence>
<keyword evidence="8 10" id="KW-0472">Membrane</keyword>
<keyword evidence="12" id="KW-1185">Reference proteome</keyword>
<keyword evidence="6" id="KW-0256">Endoplasmic reticulum</keyword>
<accession>A0AAD5Y140</accession>
<reference evidence="11" key="1">
    <citation type="submission" date="2020-05" db="EMBL/GenBank/DDBJ databases">
        <title>Phylogenomic resolution of chytrid fungi.</title>
        <authorList>
            <person name="Stajich J.E."/>
            <person name="Amses K."/>
            <person name="Simmons R."/>
            <person name="Seto K."/>
            <person name="Myers J."/>
            <person name="Bonds A."/>
            <person name="Quandt C.A."/>
            <person name="Barry K."/>
            <person name="Liu P."/>
            <person name="Grigoriev I."/>
            <person name="Longcore J.E."/>
            <person name="James T.Y."/>
        </authorList>
    </citation>
    <scope>NUCLEOTIDE SEQUENCE</scope>
    <source>
        <strain evidence="11">PLAUS21</strain>
    </source>
</reference>
<dbReference type="GO" id="GO:0005460">
    <property type="term" value="F:UDP-glucose transmembrane transporter activity"/>
    <property type="evidence" value="ECO:0007669"/>
    <property type="project" value="TreeGrafter"/>
</dbReference>
<proteinExistence type="inferred from homology"/>
<feature type="transmembrane region" description="Helical" evidence="10">
    <location>
        <begin position="293"/>
        <end position="311"/>
    </location>
</feature>
<dbReference type="PANTHER" id="PTHR10778:SF10">
    <property type="entry name" value="SOLUTE CARRIER FAMILY 35 MEMBER B1"/>
    <property type="match status" value="1"/>
</dbReference>
<dbReference type="GO" id="GO:0000139">
    <property type="term" value="C:Golgi membrane"/>
    <property type="evidence" value="ECO:0007669"/>
    <property type="project" value="TreeGrafter"/>
</dbReference>
<dbReference type="PANTHER" id="PTHR10778">
    <property type="entry name" value="SOLUTE CARRIER FAMILY 35 MEMBER B"/>
    <property type="match status" value="1"/>
</dbReference>
<organism evidence="11 12">
    <name type="scientific">Boothiomyces macroporosus</name>
    <dbReference type="NCBI Taxonomy" id="261099"/>
    <lineage>
        <taxon>Eukaryota</taxon>
        <taxon>Fungi</taxon>
        <taxon>Fungi incertae sedis</taxon>
        <taxon>Chytridiomycota</taxon>
        <taxon>Chytridiomycota incertae sedis</taxon>
        <taxon>Chytridiomycetes</taxon>
        <taxon>Rhizophydiales</taxon>
        <taxon>Terramycetaceae</taxon>
        <taxon>Boothiomyces</taxon>
    </lineage>
</organism>